<gene>
    <name evidence="2" type="ORF">WHR41_02448</name>
</gene>
<evidence type="ECO:0000313" key="2">
    <source>
        <dbReference type="EMBL" id="KAL1588867.1"/>
    </source>
</evidence>
<feature type="region of interest" description="Disordered" evidence="1">
    <location>
        <begin position="103"/>
        <end position="131"/>
    </location>
</feature>
<dbReference type="EMBL" id="JAAQHG020000006">
    <property type="protein sequence ID" value="KAL1588867.1"/>
    <property type="molecule type" value="Genomic_DNA"/>
</dbReference>
<dbReference type="GeneID" id="96003892"/>
<feature type="region of interest" description="Disordered" evidence="1">
    <location>
        <begin position="147"/>
        <end position="178"/>
    </location>
</feature>
<evidence type="ECO:0000256" key="1">
    <source>
        <dbReference type="SAM" id="MobiDB-lite"/>
    </source>
</evidence>
<dbReference type="RefSeq" id="XP_069231972.1">
    <property type="nucleotide sequence ID" value="XM_069371054.1"/>
</dbReference>
<dbReference type="SUPFAM" id="SSF54768">
    <property type="entry name" value="dsRNA-binding domain-like"/>
    <property type="match status" value="1"/>
</dbReference>
<dbReference type="Gene3D" id="3.30.160.20">
    <property type="match status" value="1"/>
</dbReference>
<name>A0AB34KVA7_9PEZI</name>
<dbReference type="AlphaFoldDB" id="A0AB34KVA7"/>
<reference evidence="2 3" key="1">
    <citation type="journal article" date="2020" name="Microbiol. Resour. Announc.">
        <title>Draft Genome Sequence of a Cladosporium Species Isolated from the Mesophotic Ascidian Didemnum maculosum.</title>
        <authorList>
            <person name="Gioti A."/>
            <person name="Siaperas R."/>
            <person name="Nikolaivits E."/>
            <person name="Le Goff G."/>
            <person name="Ouazzani J."/>
            <person name="Kotoulas G."/>
            <person name="Topakas E."/>
        </authorList>
    </citation>
    <scope>NUCLEOTIDE SEQUENCE [LARGE SCALE GENOMIC DNA]</scope>
    <source>
        <strain evidence="2 3">TM138-S3</strain>
    </source>
</reference>
<dbReference type="Proteomes" id="UP000803884">
    <property type="component" value="Unassembled WGS sequence"/>
</dbReference>
<comment type="caution">
    <text evidence="2">The sequence shown here is derived from an EMBL/GenBank/DDBJ whole genome shotgun (WGS) entry which is preliminary data.</text>
</comment>
<protein>
    <submittedName>
        <fullName evidence="2">Uncharacterized protein</fullName>
    </submittedName>
</protein>
<evidence type="ECO:0000313" key="3">
    <source>
        <dbReference type="Proteomes" id="UP000803884"/>
    </source>
</evidence>
<organism evidence="2 3">
    <name type="scientific">Cladosporium halotolerans</name>
    <dbReference type="NCBI Taxonomy" id="1052096"/>
    <lineage>
        <taxon>Eukaryota</taxon>
        <taxon>Fungi</taxon>
        <taxon>Dikarya</taxon>
        <taxon>Ascomycota</taxon>
        <taxon>Pezizomycotina</taxon>
        <taxon>Dothideomycetes</taxon>
        <taxon>Dothideomycetidae</taxon>
        <taxon>Cladosporiales</taxon>
        <taxon>Cladosporiaceae</taxon>
        <taxon>Cladosporium</taxon>
    </lineage>
</organism>
<sequence>MFYSMYLSSLCERRHWSSPLYEPYQTRHGHFCKVRVNNREYSTDVPYKSAALARDGAATKAFMICRNFSANDGMYPGQRPGGGGVVQGLPVAIGDGRAARSCRSSLTGSDVSASEGSGGSSGGESPRSFESGYVDGQVAAMPRAVKIAGPAPPASSARQGRRGGGRGYRGSAGGAAQPPPAMMGSEYVCLCRRGAVRAYGRCEWCLNECGWNAYVS</sequence>
<keyword evidence="3" id="KW-1185">Reference proteome</keyword>
<accession>A0AB34KVA7</accession>
<proteinExistence type="predicted"/>